<comment type="caution">
    <text evidence="5">The sequence shown here is derived from an EMBL/GenBank/DDBJ whole genome shotgun (WGS) entry which is preliminary data.</text>
</comment>
<dbReference type="GO" id="GO:0030313">
    <property type="term" value="C:cell envelope"/>
    <property type="evidence" value="ECO:0007669"/>
    <property type="project" value="UniProtKB-SubCell"/>
</dbReference>
<evidence type="ECO:0000256" key="1">
    <source>
        <dbReference type="ARBA" id="ARBA00004196"/>
    </source>
</evidence>
<reference evidence="5" key="1">
    <citation type="journal article" date="2014" name="Int. J. Syst. Evol. Microbiol.">
        <title>Complete genome sequence of Corynebacterium casei LMG S-19264T (=DSM 44701T), isolated from a smear-ripened cheese.</title>
        <authorList>
            <consortium name="US DOE Joint Genome Institute (JGI-PGF)"/>
            <person name="Walter F."/>
            <person name="Albersmeier A."/>
            <person name="Kalinowski J."/>
            <person name="Ruckert C."/>
        </authorList>
    </citation>
    <scope>NUCLEOTIDE SEQUENCE</scope>
    <source>
        <strain evidence="5">NBRC 110023</strain>
    </source>
</reference>
<sequence>MRLAYFCFTIIFLVTACGEQQQESIPTFVVKETPFSIEVSGFGEVEAAQSQKILSPGRRPMTIAWLKDENSYVEKGEVIARFDAQRIQRDSREEELELLKLEQDILKSEAKQQEQKQEVESDQDFVKHEFDFVDRFAIDDLRIYSQLEIIDTLANRDFLEAKDGFLSWKETSIDEQHDSQMAVLNIKKAGVDTKYQQLKQALTSLEVVSPYSGLLIYQKDRRGEKPTIGQTVFPGRAIAEIPNLENMQAKIYVQANEAIDLSVGQRVEIQLDAFPDSIFVGELVDVSGFPRSIERGNPVTYFELIASIEEQDRFKMQPGRKLSANITVKTASETLVVPLQTLHHKDGETYVYVKKGSVFLKQKVQSGRKNLYLVEITDGISEGDIVALSQPPLARVGESE</sequence>
<evidence type="ECO:0000256" key="3">
    <source>
        <dbReference type="SAM" id="Coils"/>
    </source>
</evidence>
<feature type="coiled-coil region" evidence="3">
    <location>
        <begin position="84"/>
        <end position="118"/>
    </location>
</feature>
<accession>A0AA37WH20</accession>
<dbReference type="RefSeq" id="WP_284215738.1">
    <property type="nucleotide sequence ID" value="NZ_BSOT01000003.1"/>
</dbReference>
<dbReference type="PANTHER" id="PTHR32347:SF23">
    <property type="entry name" value="BLL5650 PROTEIN"/>
    <property type="match status" value="1"/>
</dbReference>
<dbReference type="AlphaFoldDB" id="A0AA37WH20"/>
<dbReference type="Pfam" id="PF25975">
    <property type="entry name" value="CzcB_C"/>
    <property type="match status" value="1"/>
</dbReference>
<dbReference type="Proteomes" id="UP001156601">
    <property type="component" value="Unassembled WGS sequence"/>
</dbReference>
<evidence type="ECO:0000256" key="2">
    <source>
        <dbReference type="ARBA" id="ARBA00023054"/>
    </source>
</evidence>
<reference evidence="5" key="2">
    <citation type="submission" date="2023-01" db="EMBL/GenBank/DDBJ databases">
        <title>Draft genome sequence of Agaribacter marinus strain NBRC 110023.</title>
        <authorList>
            <person name="Sun Q."/>
            <person name="Mori K."/>
        </authorList>
    </citation>
    <scope>NUCLEOTIDE SEQUENCE</scope>
    <source>
        <strain evidence="5">NBRC 110023</strain>
    </source>
</reference>
<dbReference type="InterPro" id="IPR050465">
    <property type="entry name" value="UPF0194_transport"/>
</dbReference>
<dbReference type="PROSITE" id="PS51257">
    <property type="entry name" value="PROKAR_LIPOPROTEIN"/>
    <property type="match status" value="1"/>
</dbReference>
<feature type="domain" description="CzcB-like C-terminal circularly permuted SH3-like" evidence="4">
    <location>
        <begin position="336"/>
        <end position="388"/>
    </location>
</feature>
<dbReference type="InterPro" id="IPR058649">
    <property type="entry name" value="CzcB_C"/>
</dbReference>
<dbReference type="Gene3D" id="2.40.30.170">
    <property type="match status" value="1"/>
</dbReference>
<dbReference type="Gene3D" id="6.20.50.140">
    <property type="match status" value="1"/>
</dbReference>
<evidence type="ECO:0000259" key="4">
    <source>
        <dbReference type="Pfam" id="PF25975"/>
    </source>
</evidence>
<comment type="subcellular location">
    <subcellularLocation>
        <location evidence="1">Cell envelope</location>
    </subcellularLocation>
</comment>
<evidence type="ECO:0000313" key="6">
    <source>
        <dbReference type="Proteomes" id="UP001156601"/>
    </source>
</evidence>
<keyword evidence="6" id="KW-1185">Reference proteome</keyword>
<dbReference type="PANTHER" id="PTHR32347">
    <property type="entry name" value="EFFLUX SYSTEM COMPONENT YKNX-RELATED"/>
    <property type="match status" value="1"/>
</dbReference>
<keyword evidence="2 3" id="KW-0175">Coiled coil</keyword>
<name>A0AA37WH20_9ALTE</name>
<evidence type="ECO:0000313" key="5">
    <source>
        <dbReference type="EMBL" id="GLR69408.1"/>
    </source>
</evidence>
<proteinExistence type="predicted"/>
<dbReference type="EMBL" id="BSOT01000003">
    <property type="protein sequence ID" value="GLR69408.1"/>
    <property type="molecule type" value="Genomic_DNA"/>
</dbReference>
<organism evidence="5 6">
    <name type="scientific">Agaribacter marinus</name>
    <dbReference type="NCBI Taxonomy" id="1431249"/>
    <lineage>
        <taxon>Bacteria</taxon>
        <taxon>Pseudomonadati</taxon>
        <taxon>Pseudomonadota</taxon>
        <taxon>Gammaproteobacteria</taxon>
        <taxon>Alteromonadales</taxon>
        <taxon>Alteromonadaceae</taxon>
        <taxon>Agaribacter</taxon>
    </lineage>
</organism>
<gene>
    <name evidence="5" type="ORF">GCM10007852_03160</name>
</gene>
<protein>
    <submittedName>
        <fullName evidence="5">Secretion protein HlyD</fullName>
    </submittedName>
</protein>